<accession>A0AAE0ZX44</accession>
<evidence type="ECO:0000313" key="2">
    <source>
        <dbReference type="Proteomes" id="UP001283361"/>
    </source>
</evidence>
<dbReference type="EMBL" id="JAWDGP010003120">
    <property type="protein sequence ID" value="KAK3777170.1"/>
    <property type="molecule type" value="Genomic_DNA"/>
</dbReference>
<protein>
    <submittedName>
        <fullName evidence="1">Uncharacterized protein</fullName>
    </submittedName>
</protein>
<name>A0AAE0ZX44_9GAST</name>
<proteinExistence type="predicted"/>
<dbReference type="AlphaFoldDB" id="A0AAE0ZX44"/>
<sequence length="140" mass="15816">MKVVSRVRTSVQLLPGSQNCTPNAECSGKTRKTILYLPAAQGKPGRNWRGLAQHTGNMLTSSGRKGGKKKKGTPGSVLLIRYITIMTYHGRQDLLDLVSEHSKMERKRSWSWIIMRLSILTDPGRFRPPVQEDYFSCWPS</sequence>
<comment type="caution">
    <text evidence="1">The sequence shown here is derived from an EMBL/GenBank/DDBJ whole genome shotgun (WGS) entry which is preliminary data.</text>
</comment>
<gene>
    <name evidence="1" type="ORF">RRG08_029495</name>
</gene>
<dbReference type="Proteomes" id="UP001283361">
    <property type="component" value="Unassembled WGS sequence"/>
</dbReference>
<keyword evidence="2" id="KW-1185">Reference proteome</keyword>
<reference evidence="1" key="1">
    <citation type="journal article" date="2023" name="G3 (Bethesda)">
        <title>A reference genome for the long-term kleptoplast-retaining sea slug Elysia crispata morphotype clarki.</title>
        <authorList>
            <person name="Eastman K.E."/>
            <person name="Pendleton A.L."/>
            <person name="Shaikh M.A."/>
            <person name="Suttiyut T."/>
            <person name="Ogas R."/>
            <person name="Tomko P."/>
            <person name="Gavelis G."/>
            <person name="Widhalm J.R."/>
            <person name="Wisecaver J.H."/>
        </authorList>
    </citation>
    <scope>NUCLEOTIDE SEQUENCE</scope>
    <source>
        <strain evidence="1">ECLA1</strain>
    </source>
</reference>
<organism evidence="1 2">
    <name type="scientific">Elysia crispata</name>
    <name type="common">lettuce slug</name>
    <dbReference type="NCBI Taxonomy" id="231223"/>
    <lineage>
        <taxon>Eukaryota</taxon>
        <taxon>Metazoa</taxon>
        <taxon>Spiralia</taxon>
        <taxon>Lophotrochozoa</taxon>
        <taxon>Mollusca</taxon>
        <taxon>Gastropoda</taxon>
        <taxon>Heterobranchia</taxon>
        <taxon>Euthyneura</taxon>
        <taxon>Panpulmonata</taxon>
        <taxon>Sacoglossa</taxon>
        <taxon>Placobranchoidea</taxon>
        <taxon>Plakobranchidae</taxon>
        <taxon>Elysia</taxon>
    </lineage>
</organism>
<evidence type="ECO:0000313" key="1">
    <source>
        <dbReference type="EMBL" id="KAK3777170.1"/>
    </source>
</evidence>